<dbReference type="Gene3D" id="3.10.50.40">
    <property type="match status" value="1"/>
</dbReference>
<evidence type="ECO:0000256" key="4">
    <source>
        <dbReference type="PROSITE-ProRule" id="PRU00277"/>
    </source>
</evidence>
<dbReference type="SUPFAM" id="SSF54534">
    <property type="entry name" value="FKBP-like"/>
    <property type="match status" value="1"/>
</dbReference>
<reference evidence="8" key="2">
    <citation type="submission" date="2021-09" db="EMBL/GenBank/DDBJ databases">
        <authorList>
            <person name="Gilroy R."/>
        </authorList>
    </citation>
    <scope>NUCLEOTIDE SEQUENCE</scope>
    <source>
        <strain evidence="8">ChiGjej5B5-22894</strain>
    </source>
</reference>
<dbReference type="InterPro" id="IPR046357">
    <property type="entry name" value="PPIase_dom_sf"/>
</dbReference>
<dbReference type="EMBL" id="DYUE01000235">
    <property type="protein sequence ID" value="HJG92088.1"/>
    <property type="molecule type" value="Genomic_DNA"/>
</dbReference>
<dbReference type="InterPro" id="IPR001179">
    <property type="entry name" value="PPIase_FKBP_dom"/>
</dbReference>
<protein>
    <recommendedName>
        <fullName evidence="5">Peptidyl-prolyl cis-trans isomerase</fullName>
        <ecNumber evidence="5">5.2.1.8</ecNumber>
    </recommendedName>
</protein>
<dbReference type="PROSITE" id="PS50059">
    <property type="entry name" value="FKBP_PPIASE"/>
    <property type="match status" value="1"/>
</dbReference>
<feature type="region of interest" description="Disordered" evidence="6">
    <location>
        <begin position="1"/>
        <end position="21"/>
    </location>
</feature>
<comment type="caution">
    <text evidence="8">The sequence shown here is derived from an EMBL/GenBank/DDBJ whole genome shotgun (WGS) entry which is preliminary data.</text>
</comment>
<name>A0A921MX00_9MICO</name>
<evidence type="ECO:0000313" key="9">
    <source>
        <dbReference type="Proteomes" id="UP000742460"/>
    </source>
</evidence>
<evidence type="ECO:0000256" key="1">
    <source>
        <dbReference type="ARBA" id="ARBA00000971"/>
    </source>
</evidence>
<evidence type="ECO:0000256" key="3">
    <source>
        <dbReference type="ARBA" id="ARBA00023235"/>
    </source>
</evidence>
<dbReference type="Proteomes" id="UP000742460">
    <property type="component" value="Unassembled WGS sequence"/>
</dbReference>
<gene>
    <name evidence="8" type="ORF">K8V81_10245</name>
</gene>
<reference evidence="8" key="1">
    <citation type="journal article" date="2021" name="PeerJ">
        <title>Extensive microbial diversity within the chicken gut microbiome revealed by metagenomics and culture.</title>
        <authorList>
            <person name="Gilroy R."/>
            <person name="Ravi A."/>
            <person name="Getino M."/>
            <person name="Pursley I."/>
            <person name="Horton D.L."/>
            <person name="Alikhan N.F."/>
            <person name="Baker D."/>
            <person name="Gharbi K."/>
            <person name="Hall N."/>
            <person name="Watson M."/>
            <person name="Adriaenssens E.M."/>
            <person name="Foster-Nyarko E."/>
            <person name="Jarju S."/>
            <person name="Secka A."/>
            <person name="Antonio M."/>
            <person name="Oren A."/>
            <person name="Chaudhuri R.R."/>
            <person name="La Ragione R."/>
            <person name="Hildebrand F."/>
            <person name="Pallen M.J."/>
        </authorList>
    </citation>
    <scope>NUCLEOTIDE SEQUENCE</scope>
    <source>
        <strain evidence="8">ChiGjej5B5-22894</strain>
    </source>
</reference>
<dbReference type="EC" id="5.2.1.8" evidence="5"/>
<sequence>MTDRTKPEVDFPEGPAPTELLSTDEIVGDGEEAGRGDVVDVHYVGVSHSTGEQFDASWDRGEPLR</sequence>
<keyword evidence="3 4" id="KW-0413">Isomerase</keyword>
<dbReference type="AlphaFoldDB" id="A0A921MX00"/>
<evidence type="ECO:0000256" key="2">
    <source>
        <dbReference type="ARBA" id="ARBA00023110"/>
    </source>
</evidence>
<dbReference type="GO" id="GO:0003755">
    <property type="term" value="F:peptidyl-prolyl cis-trans isomerase activity"/>
    <property type="evidence" value="ECO:0007669"/>
    <property type="project" value="UniProtKB-UniRule"/>
</dbReference>
<feature type="domain" description="PPIase FKBP-type" evidence="7">
    <location>
        <begin position="36"/>
        <end position="65"/>
    </location>
</feature>
<evidence type="ECO:0000313" key="8">
    <source>
        <dbReference type="EMBL" id="HJG92088.1"/>
    </source>
</evidence>
<proteinExistence type="inferred from homology"/>
<comment type="catalytic activity">
    <reaction evidence="1 4 5">
        <text>[protein]-peptidylproline (omega=180) = [protein]-peptidylproline (omega=0)</text>
        <dbReference type="Rhea" id="RHEA:16237"/>
        <dbReference type="Rhea" id="RHEA-COMP:10747"/>
        <dbReference type="Rhea" id="RHEA-COMP:10748"/>
        <dbReference type="ChEBI" id="CHEBI:83833"/>
        <dbReference type="ChEBI" id="CHEBI:83834"/>
        <dbReference type="EC" id="5.2.1.8"/>
    </reaction>
</comment>
<evidence type="ECO:0000256" key="6">
    <source>
        <dbReference type="SAM" id="MobiDB-lite"/>
    </source>
</evidence>
<keyword evidence="2 4" id="KW-0697">Rotamase</keyword>
<evidence type="ECO:0000259" key="7">
    <source>
        <dbReference type="PROSITE" id="PS50059"/>
    </source>
</evidence>
<accession>A0A921MX00</accession>
<feature type="non-terminal residue" evidence="8">
    <location>
        <position position="65"/>
    </location>
</feature>
<comment type="similarity">
    <text evidence="5">Belongs to the FKBP-type PPIase family.</text>
</comment>
<dbReference type="Pfam" id="PF00254">
    <property type="entry name" value="FKBP_C"/>
    <property type="match status" value="1"/>
</dbReference>
<organism evidence="8 9">
    <name type="scientific">Brachybacterium massiliense</name>
    <dbReference type="NCBI Taxonomy" id="1755098"/>
    <lineage>
        <taxon>Bacteria</taxon>
        <taxon>Bacillati</taxon>
        <taxon>Actinomycetota</taxon>
        <taxon>Actinomycetes</taxon>
        <taxon>Micrococcales</taxon>
        <taxon>Dermabacteraceae</taxon>
        <taxon>Brachybacterium</taxon>
    </lineage>
</organism>
<evidence type="ECO:0000256" key="5">
    <source>
        <dbReference type="RuleBase" id="RU003915"/>
    </source>
</evidence>